<dbReference type="EMBL" id="JBICBT010001381">
    <property type="protein sequence ID" value="KAL3070619.1"/>
    <property type="molecule type" value="Genomic_DNA"/>
</dbReference>
<gene>
    <name evidence="2" type="ORF">niasHT_032409</name>
</gene>
<organism evidence="2 3">
    <name type="scientific">Heterodera trifolii</name>
    <dbReference type="NCBI Taxonomy" id="157864"/>
    <lineage>
        <taxon>Eukaryota</taxon>
        <taxon>Metazoa</taxon>
        <taxon>Ecdysozoa</taxon>
        <taxon>Nematoda</taxon>
        <taxon>Chromadorea</taxon>
        <taxon>Rhabditida</taxon>
        <taxon>Tylenchina</taxon>
        <taxon>Tylenchomorpha</taxon>
        <taxon>Tylenchoidea</taxon>
        <taxon>Heteroderidae</taxon>
        <taxon>Heteroderinae</taxon>
        <taxon>Heterodera</taxon>
    </lineage>
</organism>
<feature type="signal peptide" evidence="1">
    <location>
        <begin position="1"/>
        <end position="18"/>
    </location>
</feature>
<proteinExistence type="predicted"/>
<evidence type="ECO:0000313" key="3">
    <source>
        <dbReference type="Proteomes" id="UP001620626"/>
    </source>
</evidence>
<keyword evidence="1" id="KW-0732">Signal</keyword>
<feature type="chain" id="PRO_5044888519" description="Galectin" evidence="1">
    <location>
        <begin position="19"/>
        <end position="693"/>
    </location>
</feature>
<comment type="caution">
    <text evidence="2">The sequence shown here is derived from an EMBL/GenBank/DDBJ whole genome shotgun (WGS) entry which is preliminary data.</text>
</comment>
<reference evidence="2 3" key="1">
    <citation type="submission" date="2024-10" db="EMBL/GenBank/DDBJ databases">
        <authorList>
            <person name="Kim D."/>
        </authorList>
    </citation>
    <scope>NUCLEOTIDE SEQUENCE [LARGE SCALE GENOMIC DNA]</scope>
    <source>
        <strain evidence="2">BH-2024</strain>
    </source>
</reference>
<evidence type="ECO:0000256" key="1">
    <source>
        <dbReference type="SAM" id="SignalP"/>
    </source>
</evidence>
<sequence length="693" mass="79892">MSLLLNWATFTIFTIALAVPMFQSFSGVQSYANDDNASSLTGESMKKHFTKEYNALDQCTKTKADQKIGSFSLSFKIIGECVKGMLFCYPGSLEQSGSQYNYGMTVGMQYKVKNQPNNSVAKECEEKHRLLCLSEKKEERRLCMESPVWHGIRISGPFNGSKFQLEMSIAKENYEFEVPKHRNELRLIFGNRHNLLTLLIDELGNQIEFLNHNDDKIRDAFIAKKAHKATKLRDHVGLWMLGLDLLPMLSRRTIHLHAYRGCSCNMHAWFHNPHEKLVSHEMYGVPPIPTECAVAQDKEFEFKLEPIKIGNSLNVSFRMEKNANFVCIRLLDEKRSLIFAMEMTKNDTKLEPNIELIDCGNTRFMKASHKINVQFVVQKFLYEINVNGKKCANYFPWPNDWMESDGRTERIKSVALKGDIYTETIDVRQNNTEVVPFQSVQPYVHLNAPIFADQQIHFMGKTKKEANSVRFYLLQSALEINDYFGTAILAFQLNFSSDGQLKNVESKYQEWEKLGRRNKWKDYNVTTRFNKLPRGAPFELFINLKNDNDQNEQPLLETIDVKLTTSKKIGRNVVTSFELKKDFLKKHFVTTIGVDGDVILFAEPIAKQIVNPRRKTETRIRGEPDPPDFNLPPNSVRFPFHFLDPLLSVGDSIEIKGAIMEEKEFSNFAIMQIYLLHEMAQTDSKGKRIFGKK</sequence>
<protein>
    <recommendedName>
        <fullName evidence="4">Galectin</fullName>
    </recommendedName>
</protein>
<evidence type="ECO:0008006" key="4">
    <source>
        <dbReference type="Google" id="ProtNLM"/>
    </source>
</evidence>
<accession>A0ABD2HRB1</accession>
<dbReference type="Proteomes" id="UP001620626">
    <property type="component" value="Unassembled WGS sequence"/>
</dbReference>
<evidence type="ECO:0000313" key="2">
    <source>
        <dbReference type="EMBL" id="KAL3070619.1"/>
    </source>
</evidence>
<keyword evidence="3" id="KW-1185">Reference proteome</keyword>
<dbReference type="AlphaFoldDB" id="A0ABD2HRB1"/>
<name>A0ABD2HRB1_9BILA</name>